<dbReference type="SUPFAM" id="SSF54236">
    <property type="entry name" value="Ubiquitin-like"/>
    <property type="match status" value="1"/>
</dbReference>
<evidence type="ECO:0000256" key="4">
    <source>
        <dbReference type="ARBA" id="ARBA00022737"/>
    </source>
</evidence>
<comment type="subcellular location">
    <subcellularLocation>
        <location evidence="1">Cytoplasm</location>
    </subcellularLocation>
</comment>
<protein>
    <recommendedName>
        <fullName evidence="6">Ubiquitin-like domain-containing protein</fullName>
    </recommendedName>
</protein>
<dbReference type="Proteomes" id="UP001558652">
    <property type="component" value="Unassembled WGS sequence"/>
</dbReference>
<dbReference type="Gene3D" id="3.10.20.90">
    <property type="entry name" value="Phosphatidylinositol 3-kinase Catalytic Subunit, Chain A, domain 1"/>
    <property type="match status" value="1"/>
</dbReference>
<evidence type="ECO:0000256" key="1">
    <source>
        <dbReference type="ARBA" id="ARBA00004496"/>
    </source>
</evidence>
<keyword evidence="8" id="KW-1185">Reference proteome</keyword>
<evidence type="ECO:0000256" key="5">
    <source>
        <dbReference type="SAM" id="MobiDB-lite"/>
    </source>
</evidence>
<dbReference type="AlphaFoldDB" id="A0ABD0Z2M6"/>
<name>A0ABD0Z2M6_9HEMI</name>
<feature type="region of interest" description="Disordered" evidence="5">
    <location>
        <begin position="211"/>
        <end position="236"/>
    </location>
</feature>
<dbReference type="Pfam" id="PF14560">
    <property type="entry name" value="Ubiquitin_2"/>
    <property type="match status" value="1"/>
</dbReference>
<proteinExistence type="predicted"/>
<reference evidence="7 8" key="1">
    <citation type="submission" date="2024-07" db="EMBL/GenBank/DDBJ databases">
        <title>Chromosome-level genome assembly of the water stick insect Ranatra chinensis (Heteroptera: Nepidae).</title>
        <authorList>
            <person name="Liu X."/>
        </authorList>
    </citation>
    <scope>NUCLEOTIDE SEQUENCE [LARGE SCALE GENOMIC DNA]</scope>
    <source>
        <strain evidence="7">Cailab_2021Rc</strain>
        <tissue evidence="7">Muscle</tissue>
    </source>
</reference>
<dbReference type="InterPro" id="IPR047991">
    <property type="entry name" value="TBCEL_Ubl"/>
</dbReference>
<dbReference type="EMBL" id="JBFDAA010000003">
    <property type="protein sequence ID" value="KAL1138747.1"/>
    <property type="molecule type" value="Genomic_DNA"/>
</dbReference>
<dbReference type="InterPro" id="IPR032675">
    <property type="entry name" value="LRR_dom_sf"/>
</dbReference>
<dbReference type="InterPro" id="IPR000626">
    <property type="entry name" value="Ubiquitin-like_dom"/>
</dbReference>
<dbReference type="InterPro" id="IPR029071">
    <property type="entry name" value="Ubiquitin-like_domsf"/>
</dbReference>
<sequence>MPSLIEGIEAKYGTEADKCELDIPILYVPRKLQNFVPPVLVFNDFGIDSAGNEETLKSKCQHVQELDLAQNKLTRWDDVLSILQHMPRLHFANLSFNSLNACLLDDHVKQSRFPQLKHLILNGTYIDWVSVRKLISALPNLEELHLSLNNYSHVEMEELNGDKLIVHEGMKRLYFTDNTISQWIEVLKLGRSFPSLHSLILADCPITSLDPASPHSSPDRTGCESECESSQTSETSLTSPHHWFRNLQFLNLNNTLISAWDDIDRIACFPSLQHLRIHGLPLFEGPSDYTKHERRQLLIARLPNIRTLNGGGEISDEDREDAERAFIRHYMEKPESDRPERYTDLLNIHGKLDPLVNIDLTPERSVKVNFTCGNRAETRSIDVYQTVHELKQKLESFSKIPVPKMRLFYVDQEMKTCHGPEEMKFPNKQLYSYNISSGDEIIIDSKI</sequence>
<keyword evidence="2" id="KW-0963">Cytoplasm</keyword>
<evidence type="ECO:0000256" key="2">
    <source>
        <dbReference type="ARBA" id="ARBA00022490"/>
    </source>
</evidence>
<dbReference type="PANTHER" id="PTHR46545">
    <property type="entry name" value="LEUCINE-RICH REPEAT-CONTAINING PROTEIN 51"/>
    <property type="match status" value="1"/>
</dbReference>
<dbReference type="Gene3D" id="3.80.10.10">
    <property type="entry name" value="Ribonuclease Inhibitor"/>
    <property type="match status" value="3"/>
</dbReference>
<organism evidence="7 8">
    <name type="scientific">Ranatra chinensis</name>
    <dbReference type="NCBI Taxonomy" id="642074"/>
    <lineage>
        <taxon>Eukaryota</taxon>
        <taxon>Metazoa</taxon>
        <taxon>Ecdysozoa</taxon>
        <taxon>Arthropoda</taxon>
        <taxon>Hexapoda</taxon>
        <taxon>Insecta</taxon>
        <taxon>Pterygota</taxon>
        <taxon>Neoptera</taxon>
        <taxon>Paraneoptera</taxon>
        <taxon>Hemiptera</taxon>
        <taxon>Heteroptera</taxon>
        <taxon>Panheteroptera</taxon>
        <taxon>Nepomorpha</taxon>
        <taxon>Nepidae</taxon>
        <taxon>Ranatrinae</taxon>
        <taxon>Ranatra</taxon>
    </lineage>
</organism>
<evidence type="ECO:0000313" key="8">
    <source>
        <dbReference type="Proteomes" id="UP001558652"/>
    </source>
</evidence>
<dbReference type="PANTHER" id="PTHR46545:SF1">
    <property type="entry name" value="LEUCINE-RICH REPEAT-CONTAINING PROTEIN 51"/>
    <property type="match status" value="1"/>
</dbReference>
<keyword evidence="3" id="KW-0433">Leucine-rich repeat</keyword>
<evidence type="ECO:0000256" key="3">
    <source>
        <dbReference type="ARBA" id="ARBA00022614"/>
    </source>
</evidence>
<evidence type="ECO:0000313" key="7">
    <source>
        <dbReference type="EMBL" id="KAL1138747.1"/>
    </source>
</evidence>
<gene>
    <name evidence="7" type="ORF">AAG570_008809</name>
</gene>
<accession>A0ABD0Z2M6</accession>
<dbReference type="SUPFAM" id="SSF52058">
    <property type="entry name" value="L domain-like"/>
    <property type="match status" value="1"/>
</dbReference>
<dbReference type="CDD" id="cd17045">
    <property type="entry name" value="Ubl_TBCEL"/>
    <property type="match status" value="1"/>
</dbReference>
<evidence type="ECO:0000259" key="6">
    <source>
        <dbReference type="Pfam" id="PF14560"/>
    </source>
</evidence>
<comment type="caution">
    <text evidence="7">The sequence shown here is derived from an EMBL/GenBank/DDBJ whole genome shotgun (WGS) entry which is preliminary data.</text>
</comment>
<keyword evidence="4" id="KW-0677">Repeat</keyword>
<feature type="domain" description="Ubiquitin-like" evidence="6">
    <location>
        <begin position="366"/>
        <end position="443"/>
    </location>
</feature>
<dbReference type="GO" id="GO:0005737">
    <property type="term" value="C:cytoplasm"/>
    <property type="evidence" value="ECO:0007669"/>
    <property type="project" value="UniProtKB-SubCell"/>
</dbReference>
<dbReference type="FunFam" id="3.80.10.10:FF:000846">
    <property type="entry name" value="Predicted protein"/>
    <property type="match status" value="1"/>
</dbReference>